<dbReference type="AlphaFoldDB" id="V4B442"/>
<dbReference type="Pfam" id="PF00179">
    <property type="entry name" value="UQ_con"/>
    <property type="match status" value="1"/>
</dbReference>
<feature type="non-terminal residue" evidence="2">
    <location>
        <position position="194"/>
    </location>
</feature>
<dbReference type="Proteomes" id="UP000030746">
    <property type="component" value="Unassembled WGS sequence"/>
</dbReference>
<dbReference type="GeneID" id="20244680"/>
<dbReference type="PROSITE" id="PS50127">
    <property type="entry name" value="UBC_2"/>
    <property type="match status" value="1"/>
</dbReference>
<protein>
    <recommendedName>
        <fullName evidence="1">UBC core domain-containing protein</fullName>
    </recommendedName>
</protein>
<dbReference type="KEGG" id="lgi:LOTGIDRAFT_186004"/>
<dbReference type="SMART" id="SM00212">
    <property type="entry name" value="UBCc"/>
    <property type="match status" value="1"/>
</dbReference>
<gene>
    <name evidence="2" type="ORF">LOTGIDRAFT_186004</name>
</gene>
<evidence type="ECO:0000313" key="3">
    <source>
        <dbReference type="Proteomes" id="UP000030746"/>
    </source>
</evidence>
<dbReference type="SUPFAM" id="SSF54495">
    <property type="entry name" value="UBC-like"/>
    <property type="match status" value="1"/>
</dbReference>
<dbReference type="HOGENOM" id="CLU_030988_6_0_1"/>
<organism evidence="2 3">
    <name type="scientific">Lottia gigantea</name>
    <name type="common">Giant owl limpet</name>
    <dbReference type="NCBI Taxonomy" id="225164"/>
    <lineage>
        <taxon>Eukaryota</taxon>
        <taxon>Metazoa</taxon>
        <taxon>Spiralia</taxon>
        <taxon>Lophotrochozoa</taxon>
        <taxon>Mollusca</taxon>
        <taxon>Gastropoda</taxon>
        <taxon>Patellogastropoda</taxon>
        <taxon>Lottioidea</taxon>
        <taxon>Lottiidae</taxon>
        <taxon>Lottia</taxon>
    </lineage>
</organism>
<sequence>MDFLFGEIRNLVKKINRVSNGQAKIVEMGDFMDIIHIEISPNDGLYKGASFLFKIRVDPYQKTESPTVFCMTPIYHPNIDTSDLEDLLPVDDNDFSTNACLNMFDNWQPGYGLDGMINGLLFLFYHPEIDDPLSPYISPGMSYEEFSENVHRSLLGEEVDGFFFERNLCDKQYEILRKQVDDLSELKIENQDPA</sequence>
<dbReference type="OMA" id="MVKPRVT"/>
<name>V4B442_LOTGI</name>
<feature type="domain" description="UBC core" evidence="1">
    <location>
        <begin position="1"/>
        <end position="164"/>
    </location>
</feature>
<dbReference type="InterPro" id="IPR016135">
    <property type="entry name" value="UBQ-conjugating_enzyme/RWD"/>
</dbReference>
<dbReference type="Gene3D" id="3.10.110.10">
    <property type="entry name" value="Ubiquitin Conjugating Enzyme"/>
    <property type="match status" value="1"/>
</dbReference>
<dbReference type="STRING" id="225164.V4B442"/>
<dbReference type="EMBL" id="KB200329">
    <property type="protein sequence ID" value="ESP02201.1"/>
    <property type="molecule type" value="Genomic_DNA"/>
</dbReference>
<dbReference type="CDD" id="cd23794">
    <property type="entry name" value="UBCc_UBE2F_UBE2M"/>
    <property type="match status" value="1"/>
</dbReference>
<evidence type="ECO:0000259" key="1">
    <source>
        <dbReference type="PROSITE" id="PS50127"/>
    </source>
</evidence>
<dbReference type="OrthoDB" id="9978460at2759"/>
<dbReference type="CTD" id="20244680"/>
<dbReference type="RefSeq" id="XP_009047359.1">
    <property type="nucleotide sequence ID" value="XM_009049111.1"/>
</dbReference>
<keyword evidence="3" id="KW-1185">Reference proteome</keyword>
<dbReference type="InterPro" id="IPR000608">
    <property type="entry name" value="UBC"/>
</dbReference>
<accession>V4B442</accession>
<proteinExistence type="predicted"/>
<evidence type="ECO:0000313" key="2">
    <source>
        <dbReference type="EMBL" id="ESP02201.1"/>
    </source>
</evidence>
<reference evidence="2 3" key="1">
    <citation type="journal article" date="2013" name="Nature">
        <title>Insights into bilaterian evolution from three spiralian genomes.</title>
        <authorList>
            <person name="Simakov O."/>
            <person name="Marletaz F."/>
            <person name="Cho S.J."/>
            <person name="Edsinger-Gonzales E."/>
            <person name="Havlak P."/>
            <person name="Hellsten U."/>
            <person name="Kuo D.H."/>
            <person name="Larsson T."/>
            <person name="Lv J."/>
            <person name="Arendt D."/>
            <person name="Savage R."/>
            <person name="Osoegawa K."/>
            <person name="de Jong P."/>
            <person name="Grimwood J."/>
            <person name="Chapman J.A."/>
            <person name="Shapiro H."/>
            <person name="Aerts A."/>
            <person name="Otillar R.P."/>
            <person name="Terry A.Y."/>
            <person name="Boore J.L."/>
            <person name="Grigoriev I.V."/>
            <person name="Lindberg D.R."/>
            <person name="Seaver E.C."/>
            <person name="Weisblat D.A."/>
            <person name="Putnam N.H."/>
            <person name="Rokhsar D.S."/>
        </authorList>
    </citation>
    <scope>NUCLEOTIDE SEQUENCE [LARGE SCALE GENOMIC DNA]</scope>
</reference>